<dbReference type="InterPro" id="IPR010998">
    <property type="entry name" value="Integrase_recombinase_N"/>
</dbReference>
<dbReference type="RefSeq" id="WP_035595417.1">
    <property type="nucleotide sequence ID" value="NZ_JOKD01000020.1"/>
</dbReference>
<feature type="compositionally biased region" description="Basic and acidic residues" evidence="6">
    <location>
        <begin position="289"/>
        <end position="317"/>
    </location>
</feature>
<evidence type="ECO:0000256" key="2">
    <source>
        <dbReference type="ARBA" id="ARBA00022908"/>
    </source>
</evidence>
<dbReference type="PROSITE" id="PS51900">
    <property type="entry name" value="CB"/>
    <property type="match status" value="1"/>
</dbReference>
<gene>
    <name evidence="8" type="ORF">FP66_04375</name>
</gene>
<reference evidence="8 9" key="1">
    <citation type="submission" date="2014-06" db="EMBL/GenBank/DDBJ databases">
        <title>Draft genome sequence of an extremely salt tolerant bacteria Halomonas salina/CIFRI 1.</title>
        <authorList>
            <person name="Behera B.D."/>
            <person name="Meena D.K."/>
            <person name="Das P."/>
            <person name="Maharana J."/>
            <person name="Paria P."/>
            <person name="Sharma A.P."/>
            <person name="Shamsudheen K.V."/>
            <person name="Rijit J."/>
            <person name="Dixit V."/>
            <person name="Verma A."/>
            <person name="Scaria V."/>
            <person name="Sivasubbu S."/>
        </authorList>
    </citation>
    <scope>NUCLEOTIDE SEQUENCE [LARGE SCALE GENOMIC DNA]</scope>
    <source>
        <strain evidence="8 9">CIFRI 1</strain>
    </source>
</reference>
<dbReference type="InterPro" id="IPR050808">
    <property type="entry name" value="Phage_Integrase"/>
</dbReference>
<dbReference type="EMBL" id="JOKD01000020">
    <property type="protein sequence ID" value="KGE78244.1"/>
    <property type="molecule type" value="Genomic_DNA"/>
</dbReference>
<dbReference type="PANTHER" id="PTHR30629">
    <property type="entry name" value="PROPHAGE INTEGRASE"/>
    <property type="match status" value="1"/>
</dbReference>
<proteinExistence type="inferred from homology"/>
<dbReference type="Proteomes" id="UP000029721">
    <property type="component" value="Unassembled WGS sequence"/>
</dbReference>
<name>A0ABR4WUK5_9GAMM</name>
<evidence type="ECO:0000256" key="3">
    <source>
        <dbReference type="ARBA" id="ARBA00023125"/>
    </source>
</evidence>
<comment type="caution">
    <text evidence="8">The sequence shown here is derived from an EMBL/GenBank/DDBJ whole genome shotgun (WGS) entry which is preliminary data.</text>
</comment>
<dbReference type="InterPro" id="IPR002104">
    <property type="entry name" value="Integrase_catalytic"/>
</dbReference>
<comment type="similarity">
    <text evidence="1">Belongs to the 'phage' integrase family.</text>
</comment>
<evidence type="ECO:0000256" key="4">
    <source>
        <dbReference type="ARBA" id="ARBA00023172"/>
    </source>
</evidence>
<evidence type="ECO:0000256" key="6">
    <source>
        <dbReference type="SAM" id="MobiDB-lite"/>
    </source>
</evidence>
<dbReference type="InterPro" id="IPR013762">
    <property type="entry name" value="Integrase-like_cat_sf"/>
</dbReference>
<dbReference type="SUPFAM" id="SSF56349">
    <property type="entry name" value="DNA breaking-rejoining enzymes"/>
    <property type="match status" value="1"/>
</dbReference>
<sequence length="336" mass="38710">MKDMPKRWAYKHGAYYYRPRESERDLFDGKSWYRLGKTYSEALRTFAGIQELQVSEKLGSVIDRYEVEVLAKRSASTQNGYKVALRRLRQGMGHNPVTTITPKATYRYLDALAKAKGMSVANTDLKVLNQVMNAAVRWGIVERNPIKGSVKYYGKRDGLKKERDRYVEDWELAAWQSVATPQQRAFAAIVMLTGIRKGDCLSIMEAHITDETLTVHVSKNSRPVVFEMTKALRAAIEQARACKPAPSLYLLPNRFGRCQISPSGKSQPFDDKWRQTMRQAIEQTDLEEPFTRHDLRAKVGSDAEDERRAQELLDHTDPSITRQHYRRKKRTIRPVK</sequence>
<keyword evidence="4" id="KW-0233">DNA recombination</keyword>
<protein>
    <recommendedName>
        <fullName evidence="7">Core-binding (CB) domain-containing protein</fullName>
    </recommendedName>
</protein>
<feature type="domain" description="Core-binding (CB)" evidence="7">
    <location>
        <begin position="56"/>
        <end position="136"/>
    </location>
</feature>
<dbReference type="Pfam" id="PF00589">
    <property type="entry name" value="Phage_integrase"/>
    <property type="match status" value="1"/>
</dbReference>
<evidence type="ECO:0000256" key="5">
    <source>
        <dbReference type="PROSITE-ProRule" id="PRU01248"/>
    </source>
</evidence>
<keyword evidence="2" id="KW-0229">DNA integration</keyword>
<feature type="compositionally biased region" description="Basic residues" evidence="6">
    <location>
        <begin position="323"/>
        <end position="336"/>
    </location>
</feature>
<evidence type="ECO:0000259" key="7">
    <source>
        <dbReference type="PROSITE" id="PS51900"/>
    </source>
</evidence>
<feature type="region of interest" description="Disordered" evidence="6">
    <location>
        <begin position="284"/>
        <end position="336"/>
    </location>
</feature>
<dbReference type="PANTHER" id="PTHR30629:SF2">
    <property type="entry name" value="PROPHAGE INTEGRASE INTS-RELATED"/>
    <property type="match status" value="1"/>
</dbReference>
<organism evidence="8 9">
    <name type="scientific">Halomonas salina</name>
    <dbReference type="NCBI Taxonomy" id="42565"/>
    <lineage>
        <taxon>Bacteria</taxon>
        <taxon>Pseudomonadati</taxon>
        <taxon>Pseudomonadota</taxon>
        <taxon>Gammaproteobacteria</taxon>
        <taxon>Oceanospirillales</taxon>
        <taxon>Halomonadaceae</taxon>
        <taxon>Halomonas</taxon>
    </lineage>
</organism>
<evidence type="ECO:0000256" key="1">
    <source>
        <dbReference type="ARBA" id="ARBA00008857"/>
    </source>
</evidence>
<evidence type="ECO:0000313" key="9">
    <source>
        <dbReference type="Proteomes" id="UP000029721"/>
    </source>
</evidence>
<keyword evidence="3 5" id="KW-0238">DNA-binding</keyword>
<dbReference type="Gene3D" id="1.10.150.130">
    <property type="match status" value="1"/>
</dbReference>
<accession>A0ABR4WUK5</accession>
<dbReference type="Gene3D" id="1.10.443.10">
    <property type="entry name" value="Intergrase catalytic core"/>
    <property type="match status" value="1"/>
</dbReference>
<keyword evidence="9" id="KW-1185">Reference proteome</keyword>
<dbReference type="InterPro" id="IPR011010">
    <property type="entry name" value="DNA_brk_join_enz"/>
</dbReference>
<dbReference type="InterPro" id="IPR044068">
    <property type="entry name" value="CB"/>
</dbReference>
<evidence type="ECO:0000313" key="8">
    <source>
        <dbReference type="EMBL" id="KGE78244.1"/>
    </source>
</evidence>